<dbReference type="PROSITE" id="PS51736">
    <property type="entry name" value="RECOMBINASES_3"/>
    <property type="match status" value="1"/>
</dbReference>
<dbReference type="OrthoDB" id="24728at2157"/>
<dbReference type="eggNOG" id="arCOG03162">
    <property type="taxonomic scope" value="Archaea"/>
</dbReference>
<keyword evidence="5" id="KW-1185">Reference proteome</keyword>
<dbReference type="AlphaFoldDB" id="B8GF15"/>
<dbReference type="CDD" id="cd03768">
    <property type="entry name" value="SR_ResInv"/>
    <property type="match status" value="1"/>
</dbReference>
<accession>B8GF15</accession>
<evidence type="ECO:0000256" key="2">
    <source>
        <dbReference type="ARBA" id="ARBA00023172"/>
    </source>
</evidence>
<dbReference type="Proteomes" id="UP000002457">
    <property type="component" value="Chromosome"/>
</dbReference>
<proteinExistence type="predicted"/>
<gene>
    <name evidence="4" type="ordered locus">Mpal_2549</name>
</gene>
<keyword evidence="1" id="KW-0238">DNA-binding</keyword>
<feature type="domain" description="Resolvase/invertase-type recombinase catalytic" evidence="3">
    <location>
        <begin position="4"/>
        <end position="147"/>
    </location>
</feature>
<dbReference type="RefSeq" id="WP_012619140.1">
    <property type="nucleotide sequence ID" value="NC_011832.1"/>
</dbReference>
<dbReference type="PANTHER" id="PTHR30461">
    <property type="entry name" value="DNA-INVERTASE FROM LAMBDOID PROPHAGE"/>
    <property type="match status" value="1"/>
</dbReference>
<evidence type="ECO:0000313" key="5">
    <source>
        <dbReference type="Proteomes" id="UP000002457"/>
    </source>
</evidence>
<dbReference type="EMBL" id="CP001338">
    <property type="protein sequence ID" value="ACL17821.1"/>
    <property type="molecule type" value="Genomic_DNA"/>
</dbReference>
<dbReference type="HOGENOM" id="CLU_010686_8_2_2"/>
<dbReference type="STRING" id="521011.Mpal_2549"/>
<dbReference type="InterPro" id="IPR050639">
    <property type="entry name" value="SSR_resolvase"/>
</dbReference>
<dbReference type="InterPro" id="IPR006119">
    <property type="entry name" value="Resolv_N"/>
</dbReference>
<dbReference type="GeneID" id="7270676"/>
<keyword evidence="2" id="KW-0233">DNA recombination</keyword>
<evidence type="ECO:0000256" key="1">
    <source>
        <dbReference type="ARBA" id="ARBA00023125"/>
    </source>
</evidence>
<protein>
    <submittedName>
        <fullName evidence="4">Resolvase domain protein</fullName>
    </submittedName>
</protein>
<dbReference type="GO" id="GO:0003677">
    <property type="term" value="F:DNA binding"/>
    <property type="evidence" value="ECO:0007669"/>
    <property type="project" value="UniProtKB-KW"/>
</dbReference>
<name>B8GF15_METPE</name>
<dbReference type="Gene3D" id="3.40.50.1390">
    <property type="entry name" value="Resolvase, N-terminal catalytic domain"/>
    <property type="match status" value="1"/>
</dbReference>
<dbReference type="GO" id="GO:0000150">
    <property type="term" value="F:DNA strand exchange activity"/>
    <property type="evidence" value="ECO:0007669"/>
    <property type="project" value="InterPro"/>
</dbReference>
<organism evidence="4 5">
    <name type="scientific">Methanosphaerula palustris (strain ATCC BAA-1556 / DSM 19958 / E1-9c)</name>
    <dbReference type="NCBI Taxonomy" id="521011"/>
    <lineage>
        <taxon>Archaea</taxon>
        <taxon>Methanobacteriati</taxon>
        <taxon>Methanobacteriota</taxon>
        <taxon>Stenosarchaea group</taxon>
        <taxon>Methanomicrobia</taxon>
        <taxon>Methanomicrobiales</taxon>
        <taxon>Methanoregulaceae</taxon>
        <taxon>Methanosphaerula</taxon>
    </lineage>
</organism>
<sequence>MNCSIVGYARTSLASEKIENQTHKLLEAGIPSDLIFTDVGISGAVPPHQRPGFQKMIEAIQTAGITHIYTFELSRISRDLTDTLNVLRDFDNMNVCLRSLSPTESWLQCDPSIRSLITSVMSWCAMRERENLVERTKLGLENAKRQGKTLGRPWVDIDMKKVARLHDEKGIKYTEIAKKMGIKYSTLMKRLNDM</sequence>
<evidence type="ECO:0000259" key="3">
    <source>
        <dbReference type="PROSITE" id="PS51736"/>
    </source>
</evidence>
<dbReference type="PANTHER" id="PTHR30461:SF2">
    <property type="entry name" value="SERINE RECOMBINASE PINE-RELATED"/>
    <property type="match status" value="1"/>
</dbReference>
<dbReference type="SUPFAM" id="SSF53041">
    <property type="entry name" value="Resolvase-like"/>
    <property type="match status" value="1"/>
</dbReference>
<dbReference type="SMART" id="SM00857">
    <property type="entry name" value="Resolvase"/>
    <property type="match status" value="1"/>
</dbReference>
<dbReference type="InterPro" id="IPR036162">
    <property type="entry name" value="Resolvase-like_N_sf"/>
</dbReference>
<evidence type="ECO:0000313" key="4">
    <source>
        <dbReference type="EMBL" id="ACL17821.1"/>
    </source>
</evidence>
<dbReference type="KEGG" id="mpl:Mpal_2549"/>
<dbReference type="Pfam" id="PF00239">
    <property type="entry name" value="Resolvase"/>
    <property type="match status" value="1"/>
</dbReference>
<reference evidence="4 5" key="1">
    <citation type="journal article" date="2015" name="Genome Announc.">
        <title>Complete Genome Sequence of Methanosphaerula palustris E1-9CT, a Hydrogenotrophic Methanogen Isolated from a Minerotrophic Fen Peatland.</title>
        <authorList>
            <person name="Cadillo-Quiroz H."/>
            <person name="Browne P."/>
            <person name="Kyrpides N."/>
            <person name="Woyke T."/>
            <person name="Goodwin L."/>
            <person name="Detter C."/>
            <person name="Yavitt J.B."/>
            <person name="Zinder S.H."/>
        </authorList>
    </citation>
    <scope>NUCLEOTIDE SEQUENCE [LARGE SCALE GENOMIC DNA]</scope>
    <source>
        <strain evidence="5">ATCC BAA-1556 / DSM 19958 / E1-9c</strain>
    </source>
</reference>